<dbReference type="NCBIfam" id="TIGR02861">
    <property type="entry name" value="SASP_H"/>
    <property type="match status" value="1"/>
</dbReference>
<evidence type="ECO:0000256" key="1">
    <source>
        <dbReference type="ARBA" id="ARBA00004288"/>
    </source>
</evidence>
<dbReference type="HAMAP" id="MF_00667">
    <property type="entry name" value="SspH"/>
    <property type="match status" value="1"/>
</dbReference>
<evidence type="ECO:0000256" key="3">
    <source>
        <dbReference type="ARBA" id="ARBA00022969"/>
    </source>
</evidence>
<dbReference type="GO" id="GO:0042601">
    <property type="term" value="C:endospore-forming forespore"/>
    <property type="evidence" value="ECO:0007669"/>
    <property type="project" value="InterPro"/>
</dbReference>
<dbReference type="OrthoDB" id="1683648at2"/>
<dbReference type="AlphaFoldDB" id="A0A179SYU9"/>
<name>A0A179SYU9_9BACI</name>
<proteinExistence type="evidence at transcript level"/>
<evidence type="ECO:0000256" key="2">
    <source>
        <dbReference type="ARBA" id="ARBA00006573"/>
    </source>
</evidence>
<keyword evidence="6" id="KW-1185">Reference proteome</keyword>
<keyword evidence="3 4" id="KW-0749">Sporulation</keyword>
<dbReference type="RefSeq" id="WP_066330719.1">
    <property type="nucleotide sequence ID" value="NZ_LWSG01000012.1"/>
</dbReference>
<comment type="similarity">
    <text evidence="2 4">Belongs to the SspH family.</text>
</comment>
<accession>A0A179SYU9</accession>
<dbReference type="EMBL" id="LWSG01000012">
    <property type="protein sequence ID" value="OAS86611.1"/>
    <property type="molecule type" value="Genomic_DNA"/>
</dbReference>
<dbReference type="Proteomes" id="UP000078534">
    <property type="component" value="Unassembled WGS sequence"/>
</dbReference>
<comment type="induction">
    <text evidence="4">Expressed only in the forespore compartment of sporulating cells.</text>
</comment>
<protein>
    <recommendedName>
        <fullName evidence="4">Small, acid-soluble spore protein H</fullName>
        <shortName evidence="4">SASP H</shortName>
    </recommendedName>
</protein>
<gene>
    <name evidence="4" type="primary">sspH</name>
    <name evidence="5" type="ORF">A6K24_03620</name>
</gene>
<dbReference type="GO" id="GO:0030436">
    <property type="term" value="P:asexual sporulation"/>
    <property type="evidence" value="ECO:0007669"/>
    <property type="project" value="UniProtKB-UniRule"/>
</dbReference>
<evidence type="ECO:0000313" key="5">
    <source>
        <dbReference type="EMBL" id="OAS86611.1"/>
    </source>
</evidence>
<evidence type="ECO:0000313" key="6">
    <source>
        <dbReference type="Proteomes" id="UP000078534"/>
    </source>
</evidence>
<organism evidence="5 6">
    <name type="scientific">Metabacillus litoralis</name>
    <dbReference type="NCBI Taxonomy" id="152268"/>
    <lineage>
        <taxon>Bacteria</taxon>
        <taxon>Bacillati</taxon>
        <taxon>Bacillota</taxon>
        <taxon>Bacilli</taxon>
        <taxon>Bacillales</taxon>
        <taxon>Bacillaceae</taxon>
        <taxon>Metabacillus</taxon>
    </lineage>
</organism>
<reference evidence="6" key="1">
    <citation type="submission" date="2016-04" db="EMBL/GenBank/DDBJ databases">
        <authorList>
            <person name="Lyu Z."/>
            <person name="Lyu W."/>
        </authorList>
    </citation>
    <scope>NUCLEOTIDE SEQUENCE [LARGE SCALE GENOMIC DNA]</scope>
    <source>
        <strain evidence="6">C44</strain>
    </source>
</reference>
<dbReference type="STRING" id="152268.A6K24_03620"/>
<comment type="caution">
    <text evidence="5">The sequence shown here is derived from an EMBL/GenBank/DDBJ whole genome shotgun (WGS) entry which is preliminary data.</text>
</comment>
<dbReference type="Pfam" id="PF08141">
    <property type="entry name" value="SspH"/>
    <property type="match status" value="1"/>
</dbReference>
<dbReference type="GO" id="GO:0030435">
    <property type="term" value="P:sporulation resulting in formation of a cellular spore"/>
    <property type="evidence" value="ECO:0007669"/>
    <property type="project" value="UniProtKB-KW"/>
</dbReference>
<dbReference type="InterPro" id="IPR012610">
    <property type="entry name" value="SASP_SspH"/>
</dbReference>
<sequence>MNVNRAKEISQLGDMVNVTYQNEGIYIQSVDEELGSARIYPLNNPQAEKSVPVDHLIEG</sequence>
<comment type="subcellular location">
    <subcellularLocation>
        <location evidence="1 4">Spore core</location>
    </subcellularLocation>
</comment>
<evidence type="ECO:0000256" key="4">
    <source>
        <dbReference type="HAMAP-Rule" id="MF_00667"/>
    </source>
</evidence>